<dbReference type="SUPFAM" id="SSF53822">
    <property type="entry name" value="Periplasmic binding protein-like I"/>
    <property type="match status" value="1"/>
</dbReference>
<dbReference type="GO" id="GO:0031241">
    <property type="term" value="C:periplasmic side of cell outer membrane"/>
    <property type="evidence" value="ECO:0007669"/>
    <property type="project" value="TreeGrafter"/>
</dbReference>
<evidence type="ECO:0000256" key="2">
    <source>
        <dbReference type="SAM" id="MobiDB-lite"/>
    </source>
</evidence>
<dbReference type="InterPro" id="IPR028082">
    <property type="entry name" value="Peripla_BP_I"/>
</dbReference>
<feature type="region of interest" description="Disordered" evidence="2">
    <location>
        <begin position="1"/>
        <end position="44"/>
    </location>
</feature>
<dbReference type="CDD" id="cd06339">
    <property type="entry name" value="PBP1_YraM_LppC_lipoprotein-like"/>
    <property type="match status" value="1"/>
</dbReference>
<dbReference type="AlphaFoldDB" id="W1XD59"/>
<reference evidence="3 4" key="1">
    <citation type="submission" date="2013-12" db="EMBL/GenBank/DDBJ databases">
        <title>A Varibaculum cambriense genome reconstructed from a premature infant gut community with otherwise low bacterial novelty that shifts toward anaerobic metabolism during the third week of life.</title>
        <authorList>
            <person name="Brown C.T."/>
            <person name="Sharon I."/>
            <person name="Thomas B.C."/>
            <person name="Castelle C.J."/>
            <person name="Morowitz M.J."/>
            <person name="Banfield J.F."/>
        </authorList>
    </citation>
    <scope>NUCLEOTIDE SEQUENCE [LARGE SCALE GENOMIC DNA]</scope>
    <source>
        <strain evidence="4">DORA_A_5_14_21</strain>
    </source>
</reference>
<dbReference type="PANTHER" id="PTHR38038">
    <property type="entry name" value="PENICILLIN-BINDING PROTEIN ACTIVATOR LPOA"/>
    <property type="match status" value="1"/>
</dbReference>
<evidence type="ECO:0000313" key="3">
    <source>
        <dbReference type="EMBL" id="ETJ27395.1"/>
    </source>
</evidence>
<keyword evidence="1" id="KW-0472">Membrane</keyword>
<dbReference type="PANTHER" id="PTHR38038:SF1">
    <property type="entry name" value="PENICILLIN-BINDING PROTEIN ACTIVATOR LPOA"/>
    <property type="match status" value="1"/>
</dbReference>
<sequence length="384" mass="40356">VAAAPAADVAEQPQPQTVDGVASPAQASVSDLTGEQPAAQPVPVSAPAATTAAVSAPANPSAELKIYDTSSQPLSQILNQVQQDGASIVVGPLLKNNVEELLKSNTPLNVLALNQPENIENRVNICYFALSPEDEARDAARHIRDQGKQAPLVLIPRSSLGDRVANAFAQEWQKLGGGTVLQQKFGSTSELRAGVNGGSGIALTGSPITPRATTDSGMTTNNPTLQTTPTDDQFTNNGGRVDAVYIVATPGEIAFIKPMIAMRNGSQSGATLYASSRSAQGTAGPDFRLEMEGLQYSEIPMLAGGNLPLMQQALSAVNNDYSLARMYAMGVDAWSLANHFSQMRQVQGFEINGNTGSLTANPDCVINRKLSWLQYQQGQVVPAS</sequence>
<dbReference type="Pfam" id="PF04348">
    <property type="entry name" value="LppC"/>
    <property type="match status" value="1"/>
</dbReference>
<dbReference type="InterPro" id="IPR007443">
    <property type="entry name" value="LpoA"/>
</dbReference>
<comment type="caution">
    <text evidence="3">The sequence shown here is derived from an EMBL/GenBank/DDBJ whole genome shotgun (WGS) entry which is preliminary data.</text>
</comment>
<name>W1XD59_ECOLX</name>
<dbReference type="GO" id="GO:0030234">
    <property type="term" value="F:enzyme regulator activity"/>
    <property type="evidence" value="ECO:0007669"/>
    <property type="project" value="TreeGrafter"/>
</dbReference>
<evidence type="ECO:0000256" key="1">
    <source>
        <dbReference type="ARBA" id="ARBA00023136"/>
    </source>
</evidence>
<dbReference type="Gene3D" id="3.40.50.2300">
    <property type="match status" value="2"/>
</dbReference>
<dbReference type="Proteomes" id="UP000018853">
    <property type="component" value="Unassembled WGS sequence"/>
</dbReference>
<dbReference type="EMBL" id="AZLZ01000364">
    <property type="protein sequence ID" value="ETJ27395.1"/>
    <property type="molecule type" value="Genomic_DNA"/>
</dbReference>
<accession>W1XD59</accession>
<protein>
    <submittedName>
        <fullName evidence="3">Penicillin-binding protein activator LpoA</fullName>
    </submittedName>
</protein>
<feature type="compositionally biased region" description="Low complexity" evidence="2">
    <location>
        <begin position="219"/>
        <end position="235"/>
    </location>
</feature>
<feature type="region of interest" description="Disordered" evidence="2">
    <location>
        <begin position="202"/>
        <end position="236"/>
    </location>
</feature>
<feature type="compositionally biased region" description="Low complexity" evidence="2">
    <location>
        <begin position="1"/>
        <end position="16"/>
    </location>
</feature>
<evidence type="ECO:0000313" key="4">
    <source>
        <dbReference type="Proteomes" id="UP000018853"/>
    </source>
</evidence>
<feature type="non-terminal residue" evidence="3">
    <location>
        <position position="1"/>
    </location>
</feature>
<gene>
    <name evidence="3" type="ORF">Q609_ECAC00364G0002</name>
</gene>
<organism evidence="3 4">
    <name type="scientific">Escherichia coli DORA_A_5_14_21</name>
    <dbReference type="NCBI Taxonomy" id="1403943"/>
    <lineage>
        <taxon>Bacteria</taxon>
        <taxon>Pseudomonadati</taxon>
        <taxon>Pseudomonadota</taxon>
        <taxon>Gammaproteobacteria</taxon>
        <taxon>Enterobacterales</taxon>
        <taxon>Enterobacteriaceae</taxon>
        <taxon>Escherichia</taxon>
    </lineage>
</organism>
<dbReference type="GO" id="GO:0009252">
    <property type="term" value="P:peptidoglycan biosynthetic process"/>
    <property type="evidence" value="ECO:0007669"/>
    <property type="project" value="TreeGrafter"/>
</dbReference>
<dbReference type="PATRIC" id="fig|1403943.3.peg.814"/>
<proteinExistence type="predicted"/>